<dbReference type="Proteomes" id="UP001596435">
    <property type="component" value="Unassembled WGS sequence"/>
</dbReference>
<feature type="region of interest" description="Disordered" evidence="1">
    <location>
        <begin position="58"/>
        <end position="137"/>
    </location>
</feature>
<evidence type="ECO:0000256" key="1">
    <source>
        <dbReference type="SAM" id="MobiDB-lite"/>
    </source>
</evidence>
<keyword evidence="2" id="KW-0472">Membrane</keyword>
<dbReference type="Pfam" id="PF10935">
    <property type="entry name" value="DUF2637"/>
    <property type="match status" value="1"/>
</dbReference>
<dbReference type="InterPro" id="IPR021235">
    <property type="entry name" value="DUF2637"/>
</dbReference>
<gene>
    <name evidence="3" type="ORF">ACFQMG_04770</name>
</gene>
<feature type="transmembrane region" description="Helical" evidence="2">
    <location>
        <begin position="189"/>
        <end position="210"/>
    </location>
</feature>
<accession>A0ABW2FRU9</accession>
<dbReference type="RefSeq" id="WP_380230494.1">
    <property type="nucleotide sequence ID" value="NZ_JBHSVH010000002.1"/>
</dbReference>
<feature type="compositionally biased region" description="Low complexity" evidence="1">
    <location>
        <begin position="117"/>
        <end position="128"/>
    </location>
</feature>
<reference evidence="4" key="1">
    <citation type="journal article" date="2019" name="Int. J. Syst. Evol. Microbiol.">
        <title>The Global Catalogue of Microorganisms (GCM) 10K type strain sequencing project: providing services to taxonomists for standard genome sequencing and annotation.</title>
        <authorList>
            <consortium name="The Broad Institute Genomics Platform"/>
            <consortium name="The Broad Institute Genome Sequencing Center for Infectious Disease"/>
            <person name="Wu L."/>
            <person name="Ma J."/>
        </authorList>
    </citation>
    <scope>NUCLEOTIDE SEQUENCE [LARGE SCALE GENOMIC DNA]</scope>
    <source>
        <strain evidence="4">CGMCC 1.12859</strain>
    </source>
</reference>
<feature type="transmembrane region" description="Helical" evidence="2">
    <location>
        <begin position="146"/>
        <end position="169"/>
    </location>
</feature>
<dbReference type="EMBL" id="JBHTAJ010000006">
    <property type="protein sequence ID" value="MFC7178874.1"/>
    <property type="molecule type" value="Genomic_DNA"/>
</dbReference>
<feature type="transmembrane region" description="Helical" evidence="2">
    <location>
        <begin position="217"/>
        <end position="238"/>
    </location>
</feature>
<sequence>MYDPTGEFFPSYGTPPYGSPYDTTGYGTTVHGTTSYGTTGYATAGYVTPGYATSGYGTTALGLAEEPPPAGPYEPHGRPDPGAATTGTGVAHPAPEVPAPRSHEPVFAPHPSDSGDAATRAGTGARPTGRPRRRPGRVAQVEWPQVLSATFVALTAATFVVVCVVGWMVSYDPLQGVASPRLPDGMSQLWPIIVNGPWLACCLSVLRAALEGRRVVYSWAVLVLFSGFSMALCIANEPHVMPDVVVAGLPPLTAVASLHQLVRQLTLTSGHRVRPPASRPASHRLSR</sequence>
<protein>
    <submittedName>
        <fullName evidence="3">DUF2637 domain-containing protein</fullName>
    </submittedName>
</protein>
<proteinExistence type="predicted"/>
<name>A0ABW2FRU9_9ACTN</name>
<keyword evidence="4" id="KW-1185">Reference proteome</keyword>
<evidence type="ECO:0000256" key="2">
    <source>
        <dbReference type="SAM" id="Phobius"/>
    </source>
</evidence>
<evidence type="ECO:0000313" key="3">
    <source>
        <dbReference type="EMBL" id="MFC7178874.1"/>
    </source>
</evidence>
<organism evidence="3 4">
    <name type="scientific">Kitasatospora paranensis</name>
    <dbReference type="NCBI Taxonomy" id="258053"/>
    <lineage>
        <taxon>Bacteria</taxon>
        <taxon>Bacillati</taxon>
        <taxon>Actinomycetota</taxon>
        <taxon>Actinomycetes</taxon>
        <taxon>Kitasatosporales</taxon>
        <taxon>Streptomycetaceae</taxon>
        <taxon>Kitasatospora</taxon>
    </lineage>
</organism>
<evidence type="ECO:0000313" key="4">
    <source>
        <dbReference type="Proteomes" id="UP001596435"/>
    </source>
</evidence>
<comment type="caution">
    <text evidence="3">The sequence shown here is derived from an EMBL/GenBank/DDBJ whole genome shotgun (WGS) entry which is preliminary data.</text>
</comment>
<keyword evidence="2" id="KW-0812">Transmembrane</keyword>
<keyword evidence="2" id="KW-1133">Transmembrane helix</keyword>